<dbReference type="InterPro" id="IPR050732">
    <property type="entry name" value="Beta-glucan_modifiers"/>
</dbReference>
<evidence type="ECO:0000256" key="4">
    <source>
        <dbReference type="ARBA" id="ARBA00022525"/>
    </source>
</evidence>
<dbReference type="GO" id="GO:0004338">
    <property type="term" value="F:glucan exo-1,3-beta-glucosidase activity"/>
    <property type="evidence" value="ECO:0007669"/>
    <property type="project" value="UniProtKB-EC"/>
</dbReference>
<dbReference type="InterPro" id="IPR017853">
    <property type="entry name" value="GH"/>
</dbReference>
<dbReference type="PANTHER" id="PTHR16631">
    <property type="entry name" value="GLUCAN 1,3-BETA-GLUCOSIDASE"/>
    <property type="match status" value="1"/>
</dbReference>
<dbReference type="Gene3D" id="3.20.20.80">
    <property type="entry name" value="Glycosidases"/>
    <property type="match status" value="2"/>
</dbReference>
<reference evidence="14 15" key="1">
    <citation type="submission" date="2015-08" db="EMBL/GenBank/DDBJ databases">
        <title>Emmonsia species relationships and genome sequence.</title>
        <authorList>
            <person name="Cuomo C.A."/>
            <person name="Schwartz I.S."/>
            <person name="Kenyon C."/>
            <person name="De Hoog G.S."/>
            <person name="Govender N.P."/>
            <person name="Botha A."/>
            <person name="Moreno L."/>
            <person name="De Vries M."/>
            <person name="Munoz J.F."/>
            <person name="Stielow J.B."/>
        </authorList>
    </citation>
    <scope>NUCLEOTIDE SEQUENCE [LARGE SCALE GENOMIC DNA]</scope>
    <source>
        <strain evidence="14 15">EI222</strain>
    </source>
</reference>
<keyword evidence="6" id="KW-0378">Hydrolase</keyword>
<dbReference type="PANTHER" id="PTHR16631:SF26">
    <property type="entry name" value="GLUCAN 1,3-BETA-GLUCOSIDASE"/>
    <property type="match status" value="1"/>
</dbReference>
<dbReference type="OrthoDB" id="1293114at2759"/>
<evidence type="ECO:0000256" key="7">
    <source>
        <dbReference type="ARBA" id="ARBA00023180"/>
    </source>
</evidence>
<dbReference type="GO" id="GO:0042973">
    <property type="term" value="F:glucan endo-1,3-beta-D-glucosidase activity"/>
    <property type="evidence" value="ECO:0007669"/>
    <property type="project" value="TreeGrafter"/>
</dbReference>
<keyword evidence="15" id="KW-1185">Reference proteome</keyword>
<evidence type="ECO:0000313" key="14">
    <source>
        <dbReference type="EMBL" id="OJD23674.1"/>
    </source>
</evidence>
<dbReference type="Pfam" id="PF00332">
    <property type="entry name" value="Glyco_hydro_17"/>
    <property type="match status" value="1"/>
</dbReference>
<sequence length="302" mass="32683">MRLSHLLPLALAAGPAVVSAAGTFGFALGVKNPDGTCKTQEDFEADFDVLKAHTKLVRTYSASDCDNALYILPAAANKGFKVVLGIWPDVPESFNADIKVLQKAVQGHRNAISAITVGSETLYRGNFTGPELLSKINEVKKKIPGVRVGTADSWNKYDDGTADALVHGGVDYFLVNAFAFWQGQDVQNATATLFDDMYRAMTHIQNLAGERAKDIYIATGETGWPSDGGSNYGNAQAGTANAKIFHDKGICALLSWGVDVFFFEAFDEPWKPDSVGDNGNAASEKHWGMYTADRKPKYEVQC</sequence>
<comment type="catalytic activity">
    <reaction evidence="9">
        <text>Successive hydrolysis of beta-D-glucose units from the non-reducing ends of (1-&gt;3)-beta-D-glucans, releasing alpha-glucose.</text>
        <dbReference type="EC" id="3.2.1.58"/>
    </reaction>
</comment>
<keyword evidence="4" id="KW-0964">Secreted</keyword>
<evidence type="ECO:0000313" key="15">
    <source>
        <dbReference type="Proteomes" id="UP000242791"/>
    </source>
</evidence>
<evidence type="ECO:0000256" key="12">
    <source>
        <dbReference type="RuleBase" id="RU004335"/>
    </source>
</evidence>
<organism evidence="14 15">
    <name type="scientific">Blastomyces percursus</name>
    <dbReference type="NCBI Taxonomy" id="1658174"/>
    <lineage>
        <taxon>Eukaryota</taxon>
        <taxon>Fungi</taxon>
        <taxon>Dikarya</taxon>
        <taxon>Ascomycota</taxon>
        <taxon>Pezizomycotina</taxon>
        <taxon>Eurotiomycetes</taxon>
        <taxon>Eurotiomycetidae</taxon>
        <taxon>Onygenales</taxon>
        <taxon>Ajellomycetaceae</taxon>
        <taxon>Blastomyces</taxon>
    </lineage>
</organism>
<dbReference type="GO" id="GO:0005576">
    <property type="term" value="C:extracellular region"/>
    <property type="evidence" value="ECO:0007669"/>
    <property type="project" value="TreeGrafter"/>
</dbReference>
<dbReference type="STRING" id="1658174.A0A1J9Q6I2"/>
<feature type="chain" id="PRO_5012159326" description="glucan 1,3-beta-glucosidase" evidence="13">
    <location>
        <begin position="21"/>
        <end position="302"/>
    </location>
</feature>
<feature type="signal peptide" evidence="13">
    <location>
        <begin position="1"/>
        <end position="20"/>
    </location>
</feature>
<keyword evidence="3" id="KW-0134">Cell wall</keyword>
<keyword evidence="5 13" id="KW-0732">Signal</keyword>
<evidence type="ECO:0000256" key="2">
    <source>
        <dbReference type="ARBA" id="ARBA00008773"/>
    </source>
</evidence>
<evidence type="ECO:0000256" key="1">
    <source>
        <dbReference type="ARBA" id="ARBA00004191"/>
    </source>
</evidence>
<evidence type="ECO:0000256" key="5">
    <source>
        <dbReference type="ARBA" id="ARBA00022729"/>
    </source>
</evidence>
<evidence type="ECO:0000256" key="11">
    <source>
        <dbReference type="ARBA" id="ARBA00041761"/>
    </source>
</evidence>
<protein>
    <recommendedName>
        <fullName evidence="10">glucan 1,3-beta-glucosidase</fullName>
        <ecNumber evidence="10">3.2.1.58</ecNumber>
    </recommendedName>
    <alternativeName>
        <fullName evidence="11">Exo-1,3-beta-glucanase</fullName>
    </alternativeName>
</protein>
<dbReference type="GO" id="GO:0005975">
    <property type="term" value="P:carbohydrate metabolic process"/>
    <property type="evidence" value="ECO:0007669"/>
    <property type="project" value="InterPro"/>
</dbReference>
<evidence type="ECO:0000256" key="13">
    <source>
        <dbReference type="SAM" id="SignalP"/>
    </source>
</evidence>
<dbReference type="VEuPathDB" id="FungiDB:ACJ73_04970"/>
<name>A0A1J9Q6I2_9EURO</name>
<dbReference type="EC" id="3.2.1.58" evidence="10"/>
<dbReference type="GO" id="GO:0071555">
    <property type="term" value="P:cell wall organization"/>
    <property type="evidence" value="ECO:0007669"/>
    <property type="project" value="TreeGrafter"/>
</dbReference>
<evidence type="ECO:0000256" key="9">
    <source>
        <dbReference type="ARBA" id="ARBA00036824"/>
    </source>
</evidence>
<dbReference type="EMBL" id="LGTZ01000734">
    <property type="protein sequence ID" value="OJD23674.1"/>
    <property type="molecule type" value="Genomic_DNA"/>
</dbReference>
<dbReference type="Proteomes" id="UP000242791">
    <property type="component" value="Unassembled WGS sequence"/>
</dbReference>
<evidence type="ECO:0000256" key="3">
    <source>
        <dbReference type="ARBA" id="ARBA00022512"/>
    </source>
</evidence>
<gene>
    <name evidence="14" type="ORF">ACJ73_04970</name>
</gene>
<evidence type="ECO:0000256" key="8">
    <source>
        <dbReference type="ARBA" id="ARBA00023295"/>
    </source>
</evidence>
<accession>A0A1J9Q6I2</accession>
<comment type="subcellular location">
    <subcellularLocation>
        <location evidence="1">Secreted</location>
        <location evidence="1">Cell wall</location>
    </subcellularLocation>
</comment>
<comment type="caution">
    <text evidence="14">The sequence shown here is derived from an EMBL/GenBank/DDBJ whole genome shotgun (WGS) entry which is preliminary data.</text>
</comment>
<keyword evidence="8" id="KW-0326">Glycosidase</keyword>
<dbReference type="GO" id="GO:0009277">
    <property type="term" value="C:fungal-type cell wall"/>
    <property type="evidence" value="ECO:0007669"/>
    <property type="project" value="TreeGrafter"/>
</dbReference>
<comment type="similarity">
    <text evidence="2 12">Belongs to the glycosyl hydrolase 17 family.</text>
</comment>
<keyword evidence="7" id="KW-0325">Glycoprotein</keyword>
<dbReference type="GO" id="GO:0009986">
    <property type="term" value="C:cell surface"/>
    <property type="evidence" value="ECO:0007669"/>
    <property type="project" value="TreeGrafter"/>
</dbReference>
<dbReference type="SUPFAM" id="SSF51445">
    <property type="entry name" value="(Trans)glycosidases"/>
    <property type="match status" value="1"/>
</dbReference>
<evidence type="ECO:0000256" key="10">
    <source>
        <dbReference type="ARBA" id="ARBA00038929"/>
    </source>
</evidence>
<dbReference type="AlphaFoldDB" id="A0A1J9Q6I2"/>
<evidence type="ECO:0000256" key="6">
    <source>
        <dbReference type="ARBA" id="ARBA00022801"/>
    </source>
</evidence>
<dbReference type="InterPro" id="IPR000490">
    <property type="entry name" value="Glyco_hydro_17"/>
</dbReference>
<proteinExistence type="inferred from homology"/>